<sequence>MGLFTLVPNYTLGTWLGVILPSAFVAYWVVWIVYARTLHPLSAIPGPFWASISRAWYVKQILSGDMEKTQRRLHSQHGPLVRIAPNEVACADISAIKMLYRAQNPLRKSDFYSVWGNPGISKHPDYFSVLDENVHSTRRRIVNQVYSLSSVLKSEKFIDGCSKLFCERLGEYVDAAKVFDLGEWSQWYAFDVIGELFYADQFGFMKNSEDHDSWIKSLDTLMPPLCVTAVSASYVRPLILCSAITIPAARHALKAIDHIVKAAKHCVSDRAKRFEVSKDPGVPQRQDLLQQFFDIMREKGEKLDFGIHEIELEAYVALFAGSDTTAIALRATFYYLMKHPAVMREAQSELDAAAAKGELSNPVQFAEANKLPLLCATIKEAMRLHPSVQLTMPRHAPRGGLQIAGTYIPEGYRVGLNAAVIHYDKGVFGEDADQFRPQRWLEENATNMDKHMLHFGAGTRTCIGKNISLAELHKLVPTVLLNFDIKMAHEEPWTTNNLWFSKQGKLNIVATRRT</sequence>
<dbReference type="Proteomes" id="UP000799437">
    <property type="component" value="Unassembled WGS sequence"/>
</dbReference>
<dbReference type="GeneID" id="54483410"/>
<protein>
    <submittedName>
        <fullName evidence="7">Cytochrome P450 oxidoreductase</fullName>
    </submittedName>
</protein>
<dbReference type="PROSITE" id="PS00086">
    <property type="entry name" value="CYTOCHROME_P450"/>
    <property type="match status" value="1"/>
</dbReference>
<accession>A0A6A6WFM8</accession>
<dbReference type="InterPro" id="IPR050121">
    <property type="entry name" value="Cytochrome_P450_monoxygenase"/>
</dbReference>
<gene>
    <name evidence="7" type="ORF">EJ05DRAFT_450093</name>
</gene>
<dbReference type="SUPFAM" id="SSF48264">
    <property type="entry name" value="Cytochrome P450"/>
    <property type="match status" value="1"/>
</dbReference>
<dbReference type="InterPro" id="IPR017972">
    <property type="entry name" value="Cyt_P450_CS"/>
</dbReference>
<dbReference type="InterPro" id="IPR036396">
    <property type="entry name" value="Cyt_P450_sf"/>
</dbReference>
<keyword evidence="5" id="KW-0560">Oxidoreductase</keyword>
<dbReference type="RefSeq" id="XP_033602848.1">
    <property type="nucleotide sequence ID" value="XM_033742356.1"/>
</dbReference>
<comment type="similarity">
    <text evidence="5">Belongs to the cytochrome P450 family.</text>
</comment>
<dbReference type="GO" id="GO:0004497">
    <property type="term" value="F:monooxygenase activity"/>
    <property type="evidence" value="ECO:0007669"/>
    <property type="project" value="UniProtKB-KW"/>
</dbReference>
<keyword evidence="5" id="KW-0503">Monooxygenase</keyword>
<dbReference type="AlphaFoldDB" id="A0A6A6WFM8"/>
<keyword evidence="3 4" id="KW-0408">Iron</keyword>
<evidence type="ECO:0000256" key="3">
    <source>
        <dbReference type="ARBA" id="ARBA00023004"/>
    </source>
</evidence>
<dbReference type="Pfam" id="PF00067">
    <property type="entry name" value="p450"/>
    <property type="match status" value="1"/>
</dbReference>
<dbReference type="PRINTS" id="PR00385">
    <property type="entry name" value="P450"/>
</dbReference>
<keyword evidence="2 4" id="KW-0479">Metal-binding</keyword>
<keyword evidence="6" id="KW-0472">Membrane</keyword>
<dbReference type="FunFam" id="1.10.630.10:FF:000050">
    <property type="entry name" value="Cytochrome P450 monooxygenase"/>
    <property type="match status" value="1"/>
</dbReference>
<dbReference type="EMBL" id="ML996568">
    <property type="protein sequence ID" value="KAF2760397.1"/>
    <property type="molecule type" value="Genomic_DNA"/>
</dbReference>
<evidence type="ECO:0000256" key="4">
    <source>
        <dbReference type="PIRSR" id="PIRSR602401-1"/>
    </source>
</evidence>
<keyword evidence="6" id="KW-1133">Transmembrane helix</keyword>
<dbReference type="OrthoDB" id="3934656at2759"/>
<evidence type="ECO:0000256" key="5">
    <source>
        <dbReference type="RuleBase" id="RU000461"/>
    </source>
</evidence>
<dbReference type="Gene3D" id="1.10.630.10">
    <property type="entry name" value="Cytochrome P450"/>
    <property type="match status" value="1"/>
</dbReference>
<dbReference type="PRINTS" id="PR00463">
    <property type="entry name" value="EP450I"/>
</dbReference>
<keyword evidence="4 5" id="KW-0349">Heme</keyword>
<dbReference type="GO" id="GO:0020037">
    <property type="term" value="F:heme binding"/>
    <property type="evidence" value="ECO:0007669"/>
    <property type="project" value="InterPro"/>
</dbReference>
<evidence type="ECO:0000256" key="6">
    <source>
        <dbReference type="SAM" id="Phobius"/>
    </source>
</evidence>
<dbReference type="InterPro" id="IPR002401">
    <property type="entry name" value="Cyt_P450_E_grp-I"/>
</dbReference>
<evidence type="ECO:0000256" key="1">
    <source>
        <dbReference type="ARBA" id="ARBA00001971"/>
    </source>
</evidence>
<evidence type="ECO:0000313" key="8">
    <source>
        <dbReference type="Proteomes" id="UP000799437"/>
    </source>
</evidence>
<reference evidence="7" key="1">
    <citation type="journal article" date="2020" name="Stud. Mycol.">
        <title>101 Dothideomycetes genomes: a test case for predicting lifestyles and emergence of pathogens.</title>
        <authorList>
            <person name="Haridas S."/>
            <person name="Albert R."/>
            <person name="Binder M."/>
            <person name="Bloem J."/>
            <person name="Labutti K."/>
            <person name="Salamov A."/>
            <person name="Andreopoulos B."/>
            <person name="Baker S."/>
            <person name="Barry K."/>
            <person name="Bills G."/>
            <person name="Bluhm B."/>
            <person name="Cannon C."/>
            <person name="Castanera R."/>
            <person name="Culley D."/>
            <person name="Daum C."/>
            <person name="Ezra D."/>
            <person name="Gonzalez J."/>
            <person name="Henrissat B."/>
            <person name="Kuo A."/>
            <person name="Liang C."/>
            <person name="Lipzen A."/>
            <person name="Lutzoni F."/>
            <person name="Magnuson J."/>
            <person name="Mondo S."/>
            <person name="Nolan M."/>
            <person name="Ohm R."/>
            <person name="Pangilinan J."/>
            <person name="Park H.-J."/>
            <person name="Ramirez L."/>
            <person name="Alfaro M."/>
            <person name="Sun H."/>
            <person name="Tritt A."/>
            <person name="Yoshinaga Y."/>
            <person name="Zwiers L.-H."/>
            <person name="Turgeon B."/>
            <person name="Goodwin S."/>
            <person name="Spatafora J."/>
            <person name="Crous P."/>
            <person name="Grigoriev I."/>
        </authorList>
    </citation>
    <scope>NUCLEOTIDE SEQUENCE</scope>
    <source>
        <strain evidence="7">CBS 121739</strain>
    </source>
</reference>
<dbReference type="PANTHER" id="PTHR24305">
    <property type="entry name" value="CYTOCHROME P450"/>
    <property type="match status" value="1"/>
</dbReference>
<comment type="cofactor">
    <cofactor evidence="1 4">
        <name>heme</name>
        <dbReference type="ChEBI" id="CHEBI:30413"/>
    </cofactor>
</comment>
<feature type="binding site" description="axial binding residue" evidence="4">
    <location>
        <position position="462"/>
    </location>
    <ligand>
        <name>heme</name>
        <dbReference type="ChEBI" id="CHEBI:30413"/>
    </ligand>
    <ligandPart>
        <name>Fe</name>
        <dbReference type="ChEBI" id="CHEBI:18248"/>
    </ligandPart>
</feature>
<organism evidence="7 8">
    <name type="scientific">Pseudovirgaria hyperparasitica</name>
    <dbReference type="NCBI Taxonomy" id="470096"/>
    <lineage>
        <taxon>Eukaryota</taxon>
        <taxon>Fungi</taxon>
        <taxon>Dikarya</taxon>
        <taxon>Ascomycota</taxon>
        <taxon>Pezizomycotina</taxon>
        <taxon>Dothideomycetes</taxon>
        <taxon>Dothideomycetes incertae sedis</taxon>
        <taxon>Acrospermales</taxon>
        <taxon>Acrospermaceae</taxon>
        <taxon>Pseudovirgaria</taxon>
    </lineage>
</organism>
<dbReference type="InterPro" id="IPR001128">
    <property type="entry name" value="Cyt_P450"/>
</dbReference>
<name>A0A6A6WFM8_9PEZI</name>
<dbReference type="GO" id="GO:0016705">
    <property type="term" value="F:oxidoreductase activity, acting on paired donors, with incorporation or reduction of molecular oxygen"/>
    <property type="evidence" value="ECO:0007669"/>
    <property type="project" value="InterPro"/>
</dbReference>
<keyword evidence="8" id="KW-1185">Reference proteome</keyword>
<proteinExistence type="inferred from homology"/>
<dbReference type="GO" id="GO:0005506">
    <property type="term" value="F:iron ion binding"/>
    <property type="evidence" value="ECO:0007669"/>
    <property type="project" value="InterPro"/>
</dbReference>
<keyword evidence="6" id="KW-0812">Transmembrane</keyword>
<evidence type="ECO:0000256" key="2">
    <source>
        <dbReference type="ARBA" id="ARBA00022723"/>
    </source>
</evidence>
<dbReference type="CDD" id="cd11060">
    <property type="entry name" value="CYP57A1-like"/>
    <property type="match status" value="1"/>
</dbReference>
<feature type="transmembrane region" description="Helical" evidence="6">
    <location>
        <begin position="12"/>
        <end position="34"/>
    </location>
</feature>
<dbReference type="PANTHER" id="PTHR24305:SF229">
    <property type="entry name" value="P450, PUTATIVE (EUROFUNG)-RELATED"/>
    <property type="match status" value="1"/>
</dbReference>
<evidence type="ECO:0000313" key="7">
    <source>
        <dbReference type="EMBL" id="KAF2760397.1"/>
    </source>
</evidence>